<reference evidence="1" key="1">
    <citation type="submission" date="2009-08" db="EMBL/GenBank/DDBJ databases">
        <title>Annotation of Salpingoeca rosetta.</title>
        <authorList>
            <consortium name="The Broad Institute Genome Sequencing Platform"/>
            <person name="Russ C."/>
            <person name="Cuomo C."/>
            <person name="Burger G."/>
            <person name="Gray M.W."/>
            <person name="Holland P.W.H."/>
            <person name="King N."/>
            <person name="Lang F.B.F."/>
            <person name="Roger A.J."/>
            <person name="Ruiz-Trillo I."/>
            <person name="Young S.K."/>
            <person name="Zeng Q."/>
            <person name="Gargeya S."/>
            <person name="Alvarado L."/>
            <person name="Berlin A."/>
            <person name="Chapman S.B."/>
            <person name="Chen Z."/>
            <person name="Freedman E."/>
            <person name="Gellesch M."/>
            <person name="Goldberg J."/>
            <person name="Griggs A."/>
            <person name="Gujja S."/>
            <person name="Heilman E."/>
            <person name="Heiman D."/>
            <person name="Howarth C."/>
            <person name="Mehta T."/>
            <person name="Neiman D."/>
            <person name="Pearson M."/>
            <person name="Roberts A."/>
            <person name="Saif S."/>
            <person name="Shea T."/>
            <person name="Shenoy N."/>
            <person name="Sisk P."/>
            <person name="Stolte C."/>
            <person name="Sykes S."/>
            <person name="White J."/>
            <person name="Yandava C."/>
            <person name="Haas B."/>
            <person name="Nusbaum C."/>
            <person name="Birren B."/>
        </authorList>
    </citation>
    <scope>NUCLEOTIDE SEQUENCE [LARGE SCALE GENOMIC DNA]</scope>
    <source>
        <strain evidence="1">ATCC 50818</strain>
    </source>
</reference>
<proteinExistence type="predicted"/>
<dbReference type="KEGG" id="sre:PTSG_11919"/>
<dbReference type="Proteomes" id="UP000007799">
    <property type="component" value="Unassembled WGS sequence"/>
</dbReference>
<dbReference type="InParanoid" id="F2U3B2"/>
<keyword evidence="2" id="KW-1185">Reference proteome</keyword>
<dbReference type="AlphaFoldDB" id="F2U3B2"/>
<dbReference type="EMBL" id="GL832960">
    <property type="protein sequence ID" value="EGD82106.1"/>
    <property type="molecule type" value="Genomic_DNA"/>
</dbReference>
<evidence type="ECO:0000313" key="1">
    <source>
        <dbReference type="EMBL" id="EGD82106.1"/>
    </source>
</evidence>
<accession>F2U3B2</accession>
<protein>
    <submittedName>
        <fullName evidence="1">Uncharacterized protein</fullName>
    </submittedName>
</protein>
<dbReference type="RefSeq" id="XP_004996289.1">
    <property type="nucleotide sequence ID" value="XM_004996232.1"/>
</dbReference>
<organism evidence="2">
    <name type="scientific">Salpingoeca rosetta (strain ATCC 50818 / BSB-021)</name>
    <dbReference type="NCBI Taxonomy" id="946362"/>
    <lineage>
        <taxon>Eukaryota</taxon>
        <taxon>Choanoflagellata</taxon>
        <taxon>Craspedida</taxon>
        <taxon>Salpingoecidae</taxon>
        <taxon>Salpingoeca</taxon>
    </lineage>
</organism>
<evidence type="ECO:0000313" key="2">
    <source>
        <dbReference type="Proteomes" id="UP000007799"/>
    </source>
</evidence>
<sequence length="189" mass="20903">MIAERELSLSLTVLLTRYERVAETHTHTHTHTHAHTHTIASARLRFLSLPSVFPLSFPHSSGNEETLPPEPAAQPLSYLCCTMLYDSFLLSFSSIYSHCPCHTPLLADFCFFHLSSFQDCFGARGLRFKQAIPSLAPLLFVLPTECFARELPCTGSPAALQQDHIASSCHCLLVLCAGSAMAWSTTEFC</sequence>
<gene>
    <name evidence="1" type="ORF">PTSG_11919</name>
</gene>
<name>F2U3B2_SALR5</name>
<dbReference type="GeneID" id="16076875"/>